<dbReference type="InterPro" id="IPR027417">
    <property type="entry name" value="P-loop_NTPase"/>
</dbReference>
<accession>A0A2M7FY67</accession>
<comment type="caution">
    <text evidence="1">The sequence shown here is derived from an EMBL/GenBank/DDBJ whole genome shotgun (WGS) entry which is preliminary data.</text>
</comment>
<evidence type="ECO:0000313" key="1">
    <source>
        <dbReference type="EMBL" id="PIW14159.1"/>
    </source>
</evidence>
<dbReference type="Proteomes" id="UP000231019">
    <property type="component" value="Unassembled WGS sequence"/>
</dbReference>
<evidence type="ECO:0008006" key="3">
    <source>
        <dbReference type="Google" id="ProtNLM"/>
    </source>
</evidence>
<dbReference type="EMBL" id="PFFQ01000063">
    <property type="protein sequence ID" value="PIW14159.1"/>
    <property type="molecule type" value="Genomic_DNA"/>
</dbReference>
<sequence length="195" mass="22425">MSEIKKRWLIEGVAGTGKSSLIAQLKAQLKSASRKGKVFDEGQTFGELLEELKTHPSPEAHFWRMEQVMQALAGSLNLDYLILERFHPSYYVQFPLAEHFSRFDRQLAAWGFEFVLLDLPDQAFAERSLYCPEREAEGWSAGNIAWYGSEQKAIEAFQNSQARRREYANLSKMKVRILDTSAQNWLIYAKDLLDA</sequence>
<proteinExistence type="predicted"/>
<dbReference type="AlphaFoldDB" id="A0A2M7FY67"/>
<gene>
    <name evidence="1" type="ORF">COW36_22545</name>
</gene>
<reference evidence="1 2" key="1">
    <citation type="submission" date="2017-09" db="EMBL/GenBank/DDBJ databases">
        <title>Depth-based differentiation of microbial function through sediment-hosted aquifers and enrichment of novel symbionts in the deep terrestrial subsurface.</title>
        <authorList>
            <person name="Probst A.J."/>
            <person name="Ladd B."/>
            <person name="Jarett J.K."/>
            <person name="Geller-Mcgrath D.E."/>
            <person name="Sieber C.M."/>
            <person name="Emerson J.B."/>
            <person name="Anantharaman K."/>
            <person name="Thomas B.C."/>
            <person name="Malmstrom R."/>
            <person name="Stieglmeier M."/>
            <person name="Klingl A."/>
            <person name="Woyke T."/>
            <person name="Ryan C.M."/>
            <person name="Banfield J.F."/>
        </authorList>
    </citation>
    <scope>NUCLEOTIDE SEQUENCE [LARGE SCALE GENOMIC DNA]</scope>
    <source>
        <strain evidence="1">CG17_big_fil_post_rev_8_21_14_2_50_48_46</strain>
    </source>
</reference>
<dbReference type="SUPFAM" id="SSF52540">
    <property type="entry name" value="P-loop containing nucleoside triphosphate hydrolases"/>
    <property type="match status" value="1"/>
</dbReference>
<dbReference type="Gene3D" id="3.40.50.300">
    <property type="entry name" value="P-loop containing nucleotide triphosphate hydrolases"/>
    <property type="match status" value="1"/>
</dbReference>
<evidence type="ECO:0000313" key="2">
    <source>
        <dbReference type="Proteomes" id="UP000231019"/>
    </source>
</evidence>
<protein>
    <recommendedName>
        <fullName evidence="3">NadR/Ttd14 AAA domain-containing protein</fullName>
    </recommendedName>
</protein>
<organism evidence="1 2">
    <name type="scientific">bacterium (Candidatus Blackallbacteria) CG17_big_fil_post_rev_8_21_14_2_50_48_46</name>
    <dbReference type="NCBI Taxonomy" id="2014261"/>
    <lineage>
        <taxon>Bacteria</taxon>
        <taxon>Candidatus Blackallbacteria</taxon>
    </lineage>
</organism>
<name>A0A2M7FY67_9BACT</name>